<feature type="transmembrane region" description="Helical" evidence="1">
    <location>
        <begin position="6"/>
        <end position="25"/>
    </location>
</feature>
<dbReference type="EMBL" id="KQ102902">
    <property type="protein sequence ID" value="KMS93422.1"/>
    <property type="molecule type" value="Genomic_DNA"/>
</dbReference>
<keyword evidence="1" id="KW-0472">Membrane</keyword>
<evidence type="ECO:0000313" key="3">
    <source>
        <dbReference type="Proteomes" id="UP000035740"/>
    </source>
</evidence>
<evidence type="ECO:0000313" key="2">
    <source>
        <dbReference type="EMBL" id="KMS93422.1"/>
    </source>
</evidence>
<sequence>PKNAVLLAITLVGIGITVVTYYWWVQMQRHPATVPRAILFAAGSVVGLTLFLTGVVRGAGPAVRQTKAAFERISSAFRSRGL</sequence>
<reference evidence="2 3" key="1">
    <citation type="journal article" date="2014" name="Nature">
        <title>The genome of the recently domesticated crop plant sugar beet (Beta vulgaris).</title>
        <authorList>
            <person name="Dohm J.C."/>
            <person name="Minoche A.E."/>
            <person name="Holtgrawe D."/>
            <person name="Capella-Gutierrez S."/>
            <person name="Zakrzewski F."/>
            <person name="Tafer H."/>
            <person name="Rupp O."/>
            <person name="Sorensen T.R."/>
            <person name="Stracke R."/>
            <person name="Reinhardt R."/>
            <person name="Goesmann A."/>
            <person name="Kraft T."/>
            <person name="Schulz B."/>
            <person name="Stadler P.F."/>
            <person name="Schmidt T."/>
            <person name="Gabaldon T."/>
            <person name="Lehrach H."/>
            <person name="Weisshaar B."/>
            <person name="Himmelbauer H."/>
        </authorList>
    </citation>
    <scope>NUCLEOTIDE SEQUENCE [LARGE SCALE GENOMIC DNA]</scope>
    <source>
        <tissue evidence="2">Taproot</tissue>
    </source>
</reference>
<dbReference type="AlphaFoldDB" id="A0A0J8B0J3"/>
<keyword evidence="1" id="KW-0812">Transmembrane</keyword>
<keyword evidence="1" id="KW-1133">Transmembrane helix</keyword>
<keyword evidence="3" id="KW-1185">Reference proteome</keyword>
<proteinExistence type="predicted"/>
<dbReference type="Proteomes" id="UP000035740">
    <property type="component" value="Unassembled WGS sequence"/>
</dbReference>
<name>A0A0J8B0J3_BETVV</name>
<feature type="transmembrane region" description="Helical" evidence="1">
    <location>
        <begin position="37"/>
        <end position="56"/>
    </location>
</feature>
<evidence type="ECO:0000256" key="1">
    <source>
        <dbReference type="SAM" id="Phobius"/>
    </source>
</evidence>
<feature type="non-terminal residue" evidence="2">
    <location>
        <position position="1"/>
    </location>
</feature>
<protein>
    <submittedName>
        <fullName evidence="2">Uncharacterized protein</fullName>
    </submittedName>
</protein>
<accession>A0A0J8B0J3</accession>
<gene>
    <name evidence="2" type="ORF">BVRB_031640</name>
</gene>
<dbReference type="Gramene" id="KMS93422">
    <property type="protein sequence ID" value="KMS93422"/>
    <property type="gene ID" value="BVRB_031640"/>
</dbReference>
<organism evidence="2 3">
    <name type="scientific">Beta vulgaris subsp. vulgaris</name>
    <name type="common">Beet</name>
    <dbReference type="NCBI Taxonomy" id="3555"/>
    <lineage>
        <taxon>Eukaryota</taxon>
        <taxon>Viridiplantae</taxon>
        <taxon>Streptophyta</taxon>
        <taxon>Embryophyta</taxon>
        <taxon>Tracheophyta</taxon>
        <taxon>Spermatophyta</taxon>
        <taxon>Magnoliopsida</taxon>
        <taxon>eudicotyledons</taxon>
        <taxon>Gunneridae</taxon>
        <taxon>Pentapetalae</taxon>
        <taxon>Caryophyllales</taxon>
        <taxon>Chenopodiaceae</taxon>
        <taxon>Betoideae</taxon>
        <taxon>Beta</taxon>
    </lineage>
</organism>